<evidence type="ECO:0000313" key="11">
    <source>
        <dbReference type="Proteomes" id="UP001107558"/>
    </source>
</evidence>
<evidence type="ECO:0000256" key="4">
    <source>
        <dbReference type="ARBA" id="ARBA00022776"/>
    </source>
</evidence>
<dbReference type="OrthoDB" id="26523at2759"/>
<dbReference type="Proteomes" id="UP001107558">
    <property type="component" value="Chromosome 3"/>
</dbReference>
<dbReference type="EMBL" id="JADBJN010000003">
    <property type="protein sequence ID" value="KAG5673635.1"/>
    <property type="molecule type" value="Genomic_DNA"/>
</dbReference>
<protein>
    <recommendedName>
        <fullName evidence="2">protein-tyrosine-phosphatase</fullName>
        <ecNumber evidence="2">3.1.3.48</ecNumber>
    </recommendedName>
</protein>
<dbReference type="FunFam" id="3.40.250.10:FF:000021">
    <property type="entry name" value="M-phase inducer phosphatase cdc-25.2"/>
    <property type="match status" value="1"/>
</dbReference>
<dbReference type="GO" id="GO:0010971">
    <property type="term" value="P:positive regulation of G2/M transition of mitotic cell cycle"/>
    <property type="evidence" value="ECO:0007669"/>
    <property type="project" value="TreeGrafter"/>
</dbReference>
<dbReference type="GO" id="GO:0110032">
    <property type="term" value="P:positive regulation of G2/MI transition of meiotic cell cycle"/>
    <property type="evidence" value="ECO:0007669"/>
    <property type="project" value="TreeGrafter"/>
</dbReference>
<dbReference type="SMART" id="SM00450">
    <property type="entry name" value="RHOD"/>
    <property type="match status" value="1"/>
</dbReference>
<dbReference type="EC" id="3.1.3.48" evidence="2"/>
<keyword evidence="3" id="KW-0132">Cell division</keyword>
<evidence type="ECO:0000256" key="3">
    <source>
        <dbReference type="ARBA" id="ARBA00022618"/>
    </source>
</evidence>
<keyword evidence="5" id="KW-0378">Hydrolase</keyword>
<organism evidence="10 11">
    <name type="scientific">Polypedilum vanderplanki</name>
    <name type="common">Sleeping chironomid midge</name>
    <dbReference type="NCBI Taxonomy" id="319348"/>
    <lineage>
        <taxon>Eukaryota</taxon>
        <taxon>Metazoa</taxon>
        <taxon>Ecdysozoa</taxon>
        <taxon>Arthropoda</taxon>
        <taxon>Hexapoda</taxon>
        <taxon>Insecta</taxon>
        <taxon>Pterygota</taxon>
        <taxon>Neoptera</taxon>
        <taxon>Endopterygota</taxon>
        <taxon>Diptera</taxon>
        <taxon>Nematocera</taxon>
        <taxon>Chironomoidea</taxon>
        <taxon>Chironomidae</taxon>
        <taxon>Chironominae</taxon>
        <taxon>Polypedilum</taxon>
        <taxon>Polypedilum</taxon>
    </lineage>
</organism>
<dbReference type="InterPro" id="IPR001763">
    <property type="entry name" value="Rhodanese-like_dom"/>
</dbReference>
<keyword evidence="6" id="KW-0904">Protein phosphatase</keyword>
<dbReference type="PANTHER" id="PTHR10828:SF76">
    <property type="entry name" value="M-PHASE INDUCER PHOSPHATASE"/>
    <property type="match status" value="1"/>
</dbReference>
<reference evidence="10" key="1">
    <citation type="submission" date="2021-03" db="EMBL/GenBank/DDBJ databases">
        <title>Chromosome level genome of the anhydrobiotic midge Polypedilum vanderplanki.</title>
        <authorList>
            <person name="Yoshida Y."/>
            <person name="Kikawada T."/>
            <person name="Gusev O."/>
        </authorList>
    </citation>
    <scope>NUCLEOTIDE SEQUENCE</scope>
    <source>
        <strain evidence="10">NIAS01</strain>
        <tissue evidence="10">Whole body or cell culture</tissue>
    </source>
</reference>
<dbReference type="InterPro" id="IPR000751">
    <property type="entry name" value="MPI_Phosphatase"/>
</dbReference>
<dbReference type="AlphaFoldDB" id="A0A9J6BVS5"/>
<dbReference type="Gene3D" id="3.40.250.10">
    <property type="entry name" value="Rhodanese-like domain"/>
    <property type="match status" value="1"/>
</dbReference>
<dbReference type="GO" id="GO:0005737">
    <property type="term" value="C:cytoplasm"/>
    <property type="evidence" value="ECO:0007669"/>
    <property type="project" value="TreeGrafter"/>
</dbReference>
<keyword evidence="4" id="KW-0498">Mitosis</keyword>
<accession>A0A9J6BVS5</accession>
<keyword evidence="11" id="KW-1185">Reference proteome</keyword>
<comment type="catalytic activity">
    <reaction evidence="8">
        <text>O-phospho-L-tyrosyl-[protein] + H2O = L-tyrosyl-[protein] + phosphate</text>
        <dbReference type="Rhea" id="RHEA:10684"/>
        <dbReference type="Rhea" id="RHEA-COMP:10136"/>
        <dbReference type="Rhea" id="RHEA-COMP:20101"/>
        <dbReference type="ChEBI" id="CHEBI:15377"/>
        <dbReference type="ChEBI" id="CHEBI:43474"/>
        <dbReference type="ChEBI" id="CHEBI:46858"/>
        <dbReference type="ChEBI" id="CHEBI:61978"/>
        <dbReference type="EC" id="3.1.3.48"/>
    </reaction>
</comment>
<dbReference type="GO" id="GO:0000086">
    <property type="term" value="P:G2/M transition of mitotic cell cycle"/>
    <property type="evidence" value="ECO:0007669"/>
    <property type="project" value="TreeGrafter"/>
</dbReference>
<evidence type="ECO:0000256" key="1">
    <source>
        <dbReference type="ARBA" id="ARBA00011065"/>
    </source>
</evidence>
<dbReference type="GO" id="GO:0005634">
    <property type="term" value="C:nucleus"/>
    <property type="evidence" value="ECO:0007669"/>
    <property type="project" value="TreeGrafter"/>
</dbReference>
<gene>
    <name evidence="10" type="ORF">PVAND_003664</name>
</gene>
<evidence type="ECO:0000256" key="8">
    <source>
        <dbReference type="ARBA" id="ARBA00051722"/>
    </source>
</evidence>
<sequence length="490" mass="55771">MLDNMNEYDLELFECTRLFSNRIKINSAGISPATQRREQKSRGILRRKNIAPQIVDFNVKCSPGKEEFEDESFYSCGSLLKTSPSRQSSTSLNLCNEELELLGSSHDSNILHSESSNNSLRSTSKSVVKQISNHDSVYSSPTSLDCENEIVELMGIDNMEVENEPLQINELLFSDIKTDTPERKRSARKRLDMNAATPKSSTIASLITTPERVCLGNISNNIIPFMRPALKRPDPPAASPFKAAKKLRCEEEMAISIPRTPMSLPHLQPVKKPVFRKSVSVDEAAMLFDDKNKTADFCYELALPILAKSKHSDLKSISPETMRRLLNGEFDHTVASYKIIDCRYPYEFEGGHIRGASNLYLENQIYEEFMKLRSEVPHVNADGKRNIIIFHCEFSSERGPRQYRHLRSIDRAAHAYPALQYPEIYLLEGGYKAFFETNKDLCEPQNYRLMVDPEFAAQYQDYRAKSKRSGNLVGETSNKLRLKSRSRLAL</sequence>
<evidence type="ECO:0000256" key="2">
    <source>
        <dbReference type="ARBA" id="ARBA00013064"/>
    </source>
</evidence>
<proteinExistence type="inferred from homology"/>
<keyword evidence="7" id="KW-0131">Cell cycle</keyword>
<feature type="domain" description="Rhodanese" evidence="9">
    <location>
        <begin position="333"/>
        <end position="443"/>
    </location>
</feature>
<evidence type="ECO:0000256" key="7">
    <source>
        <dbReference type="ARBA" id="ARBA00023306"/>
    </source>
</evidence>
<name>A0A9J6BVS5_POLVA</name>
<comment type="similarity">
    <text evidence="1">Belongs to the MPI phosphatase family.</text>
</comment>
<comment type="caution">
    <text evidence="10">The sequence shown here is derived from an EMBL/GenBank/DDBJ whole genome shotgun (WGS) entry which is preliminary data.</text>
</comment>
<evidence type="ECO:0000313" key="10">
    <source>
        <dbReference type="EMBL" id="KAG5673635.1"/>
    </source>
</evidence>
<dbReference type="GO" id="GO:0004725">
    <property type="term" value="F:protein tyrosine phosphatase activity"/>
    <property type="evidence" value="ECO:0007669"/>
    <property type="project" value="UniProtKB-EC"/>
</dbReference>
<dbReference type="Pfam" id="PF00581">
    <property type="entry name" value="Rhodanese"/>
    <property type="match status" value="1"/>
</dbReference>
<dbReference type="CDD" id="cd01530">
    <property type="entry name" value="Cdc25"/>
    <property type="match status" value="1"/>
</dbReference>
<dbReference type="PANTHER" id="PTHR10828">
    <property type="entry name" value="M-PHASE INDUCER PHOSPHATASE DUAL SPECIFICITY PHOSPHATASE CDC25"/>
    <property type="match status" value="1"/>
</dbReference>
<evidence type="ECO:0000256" key="5">
    <source>
        <dbReference type="ARBA" id="ARBA00022801"/>
    </source>
</evidence>
<evidence type="ECO:0000259" key="9">
    <source>
        <dbReference type="PROSITE" id="PS50206"/>
    </source>
</evidence>
<dbReference type="PRINTS" id="PR00716">
    <property type="entry name" value="MPIPHPHTASE"/>
</dbReference>
<dbReference type="PROSITE" id="PS50206">
    <property type="entry name" value="RHODANESE_3"/>
    <property type="match status" value="1"/>
</dbReference>
<dbReference type="SUPFAM" id="SSF52821">
    <property type="entry name" value="Rhodanese/Cell cycle control phosphatase"/>
    <property type="match status" value="1"/>
</dbReference>
<evidence type="ECO:0000256" key="6">
    <source>
        <dbReference type="ARBA" id="ARBA00022912"/>
    </source>
</evidence>
<dbReference type="InterPro" id="IPR036873">
    <property type="entry name" value="Rhodanese-like_dom_sf"/>
</dbReference>
<dbReference type="GO" id="GO:0051301">
    <property type="term" value="P:cell division"/>
    <property type="evidence" value="ECO:0007669"/>
    <property type="project" value="UniProtKB-KW"/>
</dbReference>